<comment type="caution">
    <text evidence="2">The sequence shown here is derived from an EMBL/GenBank/DDBJ whole genome shotgun (WGS) entry which is preliminary data.</text>
</comment>
<organism evidence="2 3">
    <name type="scientific">Puia dinghuensis</name>
    <dbReference type="NCBI Taxonomy" id="1792502"/>
    <lineage>
        <taxon>Bacteria</taxon>
        <taxon>Pseudomonadati</taxon>
        <taxon>Bacteroidota</taxon>
        <taxon>Chitinophagia</taxon>
        <taxon>Chitinophagales</taxon>
        <taxon>Chitinophagaceae</taxon>
        <taxon>Puia</taxon>
    </lineage>
</organism>
<sequence>MLSNTTIAVIGGTGKSGKFVVRELIRQNIPFRILLRNAASCNLPVGQIIQGDVRNPEAVLKVAEGCTAIISTLGQPKGEPSIFSQATRNVLTAMQAINIKRYILTTGLNVDTPVDKKGPVTQAGTNWMREHYPETTADKQLEYELLAGSAVDWTLVRLPLIGLTENSEAIATSLEDCPGTGIHAADLARFLVSQVLDKNYIRQAPFLANLPIFMKSYAP</sequence>
<dbReference type="AlphaFoldDB" id="A0A8J2XT92"/>
<evidence type="ECO:0000313" key="2">
    <source>
        <dbReference type="EMBL" id="GGB02145.1"/>
    </source>
</evidence>
<protein>
    <submittedName>
        <fullName evidence="2">NADH-flavin reductase</fullName>
    </submittedName>
</protein>
<dbReference type="InterPro" id="IPR036291">
    <property type="entry name" value="NAD(P)-bd_dom_sf"/>
</dbReference>
<reference evidence="2" key="1">
    <citation type="journal article" date="2014" name="Int. J. Syst. Evol. Microbiol.">
        <title>Complete genome sequence of Corynebacterium casei LMG S-19264T (=DSM 44701T), isolated from a smear-ripened cheese.</title>
        <authorList>
            <consortium name="US DOE Joint Genome Institute (JGI-PGF)"/>
            <person name="Walter F."/>
            <person name="Albersmeier A."/>
            <person name="Kalinowski J."/>
            <person name="Ruckert C."/>
        </authorList>
    </citation>
    <scope>NUCLEOTIDE SEQUENCE</scope>
    <source>
        <strain evidence="2">CGMCC 1.15448</strain>
    </source>
</reference>
<dbReference type="GO" id="GO:0042602">
    <property type="term" value="F:riboflavin reductase (NADPH) activity"/>
    <property type="evidence" value="ECO:0007669"/>
    <property type="project" value="TreeGrafter"/>
</dbReference>
<evidence type="ECO:0000313" key="3">
    <source>
        <dbReference type="Proteomes" id="UP000607559"/>
    </source>
</evidence>
<accession>A0A8J2XT92</accession>
<dbReference type="PANTHER" id="PTHR43355">
    <property type="entry name" value="FLAVIN REDUCTASE (NADPH)"/>
    <property type="match status" value="1"/>
</dbReference>
<reference evidence="2" key="2">
    <citation type="submission" date="2020-09" db="EMBL/GenBank/DDBJ databases">
        <authorList>
            <person name="Sun Q."/>
            <person name="Zhou Y."/>
        </authorList>
    </citation>
    <scope>NUCLEOTIDE SEQUENCE</scope>
    <source>
        <strain evidence="2">CGMCC 1.15448</strain>
    </source>
</reference>
<dbReference type="PANTHER" id="PTHR43355:SF2">
    <property type="entry name" value="FLAVIN REDUCTASE (NADPH)"/>
    <property type="match status" value="1"/>
</dbReference>
<dbReference type="Pfam" id="PF13460">
    <property type="entry name" value="NAD_binding_10"/>
    <property type="match status" value="1"/>
</dbReference>
<dbReference type="Gene3D" id="3.40.50.720">
    <property type="entry name" value="NAD(P)-binding Rossmann-like Domain"/>
    <property type="match status" value="1"/>
</dbReference>
<dbReference type="GO" id="GO:0004074">
    <property type="term" value="F:biliverdin reductase [NAD(P)H] activity"/>
    <property type="evidence" value="ECO:0007669"/>
    <property type="project" value="TreeGrafter"/>
</dbReference>
<dbReference type="InterPro" id="IPR016040">
    <property type="entry name" value="NAD(P)-bd_dom"/>
</dbReference>
<keyword evidence="3" id="KW-1185">Reference proteome</keyword>
<gene>
    <name evidence="2" type="ORF">GCM10011511_26750</name>
</gene>
<dbReference type="InterPro" id="IPR051606">
    <property type="entry name" value="Polyketide_Oxido-like"/>
</dbReference>
<feature type="domain" description="NAD(P)-binding" evidence="1">
    <location>
        <begin position="11"/>
        <end position="197"/>
    </location>
</feature>
<dbReference type="EMBL" id="BMJC01000003">
    <property type="protein sequence ID" value="GGB02145.1"/>
    <property type="molecule type" value="Genomic_DNA"/>
</dbReference>
<dbReference type="Proteomes" id="UP000607559">
    <property type="component" value="Unassembled WGS sequence"/>
</dbReference>
<evidence type="ECO:0000259" key="1">
    <source>
        <dbReference type="Pfam" id="PF13460"/>
    </source>
</evidence>
<dbReference type="SUPFAM" id="SSF51735">
    <property type="entry name" value="NAD(P)-binding Rossmann-fold domains"/>
    <property type="match status" value="1"/>
</dbReference>
<proteinExistence type="predicted"/>
<name>A0A8J2XT92_9BACT</name>
<dbReference type="RefSeq" id="WP_188932425.1">
    <property type="nucleotide sequence ID" value="NZ_BMJC01000003.1"/>
</dbReference>